<proteinExistence type="predicted"/>
<name>A0A4V6MVP7_9MICR</name>
<dbReference type="EMBL" id="PITK01000113">
    <property type="protein sequence ID" value="TBU20203.1"/>
    <property type="molecule type" value="Genomic_DNA"/>
</dbReference>
<protein>
    <submittedName>
        <fullName evidence="1">Uncharacterized protein</fullName>
    </submittedName>
</protein>
<dbReference type="AlphaFoldDB" id="A0A4V6MVP7"/>
<dbReference type="Proteomes" id="UP000292282">
    <property type="component" value="Unassembled WGS sequence"/>
</dbReference>
<organism evidence="1 2">
    <name type="scientific">Hamiltosporidium tvaerminnensis</name>
    <dbReference type="NCBI Taxonomy" id="1176355"/>
    <lineage>
        <taxon>Eukaryota</taxon>
        <taxon>Fungi</taxon>
        <taxon>Fungi incertae sedis</taxon>
        <taxon>Microsporidia</taxon>
        <taxon>Dubosqiidae</taxon>
        <taxon>Hamiltosporidium</taxon>
    </lineage>
</organism>
<sequence length="51" mass="6006">MFSISKYFSTEDLNERKSEKEKEKVQLASNFLNPSILLIKIHCYILLKCVI</sequence>
<keyword evidence="2" id="KW-1185">Reference proteome</keyword>
<evidence type="ECO:0000313" key="1">
    <source>
        <dbReference type="EMBL" id="TBU20203.1"/>
    </source>
</evidence>
<gene>
    <name evidence="1" type="ORF">CWI38_0113p0010</name>
</gene>
<accession>A0A4V6MVP7</accession>
<evidence type="ECO:0000313" key="2">
    <source>
        <dbReference type="Proteomes" id="UP000292282"/>
    </source>
</evidence>
<reference evidence="1 2" key="1">
    <citation type="submission" date="2017-12" db="EMBL/GenBank/DDBJ databases">
        <authorList>
            <person name="Pombert J.-F."/>
            <person name="Haag K.L."/>
            <person name="Ebert D."/>
        </authorList>
    </citation>
    <scope>NUCLEOTIDE SEQUENCE [LARGE SCALE GENOMIC DNA]</scope>
    <source>
        <strain evidence="1">IL-G-3</strain>
    </source>
</reference>
<dbReference type="VEuPathDB" id="MicrosporidiaDB:CWI38_0113p0010"/>
<comment type="caution">
    <text evidence="1">The sequence shown here is derived from an EMBL/GenBank/DDBJ whole genome shotgun (WGS) entry which is preliminary data.</text>
</comment>